<dbReference type="AlphaFoldDB" id="A0A1N7M9R9"/>
<sequence>MKKRSSSFTVLGLLFIIIGFMLVEDNIYLKYGFLILGIAFFFHSIFTIIRNK</sequence>
<protein>
    <submittedName>
        <fullName evidence="2">Uncharacterized protein</fullName>
    </submittedName>
</protein>
<evidence type="ECO:0000313" key="2">
    <source>
        <dbReference type="EMBL" id="SIS82830.1"/>
    </source>
</evidence>
<feature type="transmembrane region" description="Helical" evidence="1">
    <location>
        <begin position="7"/>
        <end position="23"/>
    </location>
</feature>
<accession>A0A1N7M9R9</accession>
<dbReference type="STRING" id="551459.SAMN05421796_10498"/>
<organism evidence="2 3">
    <name type="scientific">Chryseobacterium piscicola</name>
    <dbReference type="NCBI Taxonomy" id="551459"/>
    <lineage>
        <taxon>Bacteria</taxon>
        <taxon>Pseudomonadati</taxon>
        <taxon>Bacteroidota</taxon>
        <taxon>Flavobacteriia</taxon>
        <taxon>Flavobacteriales</taxon>
        <taxon>Weeksellaceae</taxon>
        <taxon>Chryseobacterium group</taxon>
        <taxon>Chryseobacterium</taxon>
    </lineage>
</organism>
<gene>
    <name evidence="2" type="ORF">SAMN05421796_10498</name>
</gene>
<evidence type="ECO:0000313" key="3">
    <source>
        <dbReference type="Proteomes" id="UP000186246"/>
    </source>
</evidence>
<feature type="transmembrane region" description="Helical" evidence="1">
    <location>
        <begin position="29"/>
        <end position="49"/>
    </location>
</feature>
<dbReference type="Proteomes" id="UP000186246">
    <property type="component" value="Unassembled WGS sequence"/>
</dbReference>
<proteinExistence type="predicted"/>
<dbReference type="EMBL" id="FTOJ01000004">
    <property type="protein sequence ID" value="SIS82830.1"/>
    <property type="molecule type" value="Genomic_DNA"/>
</dbReference>
<evidence type="ECO:0000256" key="1">
    <source>
        <dbReference type="SAM" id="Phobius"/>
    </source>
</evidence>
<keyword evidence="1" id="KW-1133">Transmembrane helix</keyword>
<reference evidence="3" key="1">
    <citation type="submission" date="2017-01" db="EMBL/GenBank/DDBJ databases">
        <authorList>
            <person name="Varghese N."/>
            <person name="Submissions S."/>
        </authorList>
    </citation>
    <scope>NUCLEOTIDE SEQUENCE [LARGE SCALE GENOMIC DNA]</scope>
    <source>
        <strain evidence="3">DSM 21068</strain>
    </source>
</reference>
<keyword evidence="1" id="KW-0812">Transmembrane</keyword>
<keyword evidence="1" id="KW-0472">Membrane</keyword>
<name>A0A1N7M9R9_9FLAO</name>